<evidence type="ECO:0000256" key="1">
    <source>
        <dbReference type="SAM" id="MobiDB-lite"/>
    </source>
</evidence>
<sequence length="228" mass="24504">MKFFGQKHHQVPPKGGEAGTVSVAGDGSAAAGTTPVGFGYKIAWLAIRAEDTEAAAEALRVTDAQAASWAEGIDTAYGAEQGRAPVFLTPVVDGWTLGVLGGGELFEDDGVGCGALDLPSLSRRFGEVQKFATHRVVEHHEWQRWVNGSPVRRYRWIGESGEIRFDEGEPISAEGNLLRATNLDGDWDAFDLANEETVMAVAAEWSVNPTMLDERDDLPPHGLLGFLA</sequence>
<gene>
    <name evidence="2" type="ORF">ACFPZN_17745</name>
</gene>
<keyword evidence="3" id="KW-1185">Reference proteome</keyword>
<feature type="region of interest" description="Disordered" evidence="1">
    <location>
        <begin position="1"/>
        <end position="20"/>
    </location>
</feature>
<reference evidence="3" key="1">
    <citation type="journal article" date="2019" name="Int. J. Syst. Evol. Microbiol.">
        <title>The Global Catalogue of Microorganisms (GCM) 10K type strain sequencing project: providing services to taxonomists for standard genome sequencing and annotation.</title>
        <authorList>
            <consortium name="The Broad Institute Genomics Platform"/>
            <consortium name="The Broad Institute Genome Sequencing Center for Infectious Disease"/>
            <person name="Wu L."/>
            <person name="Ma J."/>
        </authorList>
    </citation>
    <scope>NUCLEOTIDE SEQUENCE [LARGE SCALE GENOMIC DNA]</scope>
    <source>
        <strain evidence="3">KCTC 42087</strain>
    </source>
</reference>
<protein>
    <submittedName>
        <fullName evidence="2">Uncharacterized protein</fullName>
    </submittedName>
</protein>
<organism evidence="2 3">
    <name type="scientific">Actinomadura rugatobispora</name>
    <dbReference type="NCBI Taxonomy" id="1994"/>
    <lineage>
        <taxon>Bacteria</taxon>
        <taxon>Bacillati</taxon>
        <taxon>Actinomycetota</taxon>
        <taxon>Actinomycetes</taxon>
        <taxon>Streptosporangiales</taxon>
        <taxon>Thermomonosporaceae</taxon>
        <taxon>Actinomadura</taxon>
    </lineage>
</organism>
<dbReference type="EMBL" id="JBHSON010000022">
    <property type="protein sequence ID" value="MFC5747477.1"/>
    <property type="molecule type" value="Genomic_DNA"/>
</dbReference>
<comment type="caution">
    <text evidence="2">The sequence shown here is derived from an EMBL/GenBank/DDBJ whole genome shotgun (WGS) entry which is preliminary data.</text>
</comment>
<accession>A0ABW0ZYJ3</accession>
<feature type="compositionally biased region" description="Basic residues" evidence="1">
    <location>
        <begin position="1"/>
        <end position="11"/>
    </location>
</feature>
<proteinExistence type="predicted"/>
<name>A0ABW0ZYJ3_9ACTN</name>
<dbReference type="RefSeq" id="WP_378283095.1">
    <property type="nucleotide sequence ID" value="NZ_JBHSON010000022.1"/>
</dbReference>
<evidence type="ECO:0000313" key="3">
    <source>
        <dbReference type="Proteomes" id="UP001596074"/>
    </source>
</evidence>
<dbReference type="Proteomes" id="UP001596074">
    <property type="component" value="Unassembled WGS sequence"/>
</dbReference>
<evidence type="ECO:0000313" key="2">
    <source>
        <dbReference type="EMBL" id="MFC5747477.1"/>
    </source>
</evidence>